<dbReference type="Pfam" id="PF09414">
    <property type="entry name" value="RNA_ligase"/>
    <property type="match status" value="1"/>
</dbReference>
<proteinExistence type="predicted"/>
<evidence type="ECO:0000313" key="3">
    <source>
        <dbReference type="Proteomes" id="UP001058290"/>
    </source>
</evidence>
<protein>
    <submittedName>
        <fullName evidence="2">RNA ligase family protein</fullName>
    </submittedName>
</protein>
<gene>
    <name evidence="2" type="ORF">N4T19_22975</name>
</gene>
<keyword evidence="2" id="KW-0436">Ligase</keyword>
<evidence type="ECO:0000259" key="1">
    <source>
        <dbReference type="Pfam" id="PF09414"/>
    </source>
</evidence>
<accession>A0ABY6A1C9</accession>
<dbReference type="RefSeq" id="WP_182345245.1">
    <property type="nucleotide sequence ID" value="NZ_CP104377.1"/>
</dbReference>
<organism evidence="2 3">
    <name type="scientific">Comamonas squillarum</name>
    <dbReference type="NCBI Taxonomy" id="2977320"/>
    <lineage>
        <taxon>Bacteria</taxon>
        <taxon>Pseudomonadati</taxon>
        <taxon>Pseudomonadota</taxon>
        <taxon>Betaproteobacteria</taxon>
        <taxon>Burkholderiales</taxon>
        <taxon>Comamonadaceae</taxon>
        <taxon>Comamonas</taxon>
    </lineage>
</organism>
<dbReference type="PANTHER" id="PTHR43883:SF1">
    <property type="entry name" value="GLUCONOKINASE"/>
    <property type="match status" value="1"/>
</dbReference>
<evidence type="ECO:0000313" key="2">
    <source>
        <dbReference type="EMBL" id="UXC18509.1"/>
    </source>
</evidence>
<dbReference type="EMBL" id="CP104377">
    <property type="protein sequence ID" value="UXC18509.1"/>
    <property type="molecule type" value="Genomic_DNA"/>
</dbReference>
<sequence>MNPHTLSIFKYPRTPHLEGSRLQAGDDASDQVPLKALAGQHVVIEEKLDGANAGISFSGAGDQLLQSRGHYLVGGGSERQFNLFKVWAAAHEAALLERLEDRFVVYGEWTYAKHSVFYDQLPHHFHEFDMLDRETGQFLSTPRRHALLQGSPVLSVPVLYEGLMPTDPALLWALVQPSLAKSRAWRQSFDLTVQREGLPPQLCWQQTNNSDLAEGLYLKVEADGQVVARYKLVRQDFLQTILDSGSHHSQRPMIANGLAPGVDLYAPQPSVSWEDLSLHTIRSLDALKALARSNRAAGPDGARRVLGRSSPGKDCV</sequence>
<name>A0ABY6A1C9_9BURK</name>
<feature type="domain" description="RNA ligase" evidence="1">
    <location>
        <begin position="41"/>
        <end position="232"/>
    </location>
</feature>
<reference evidence="2" key="1">
    <citation type="submission" date="2022-09" db="EMBL/GenBank/DDBJ databases">
        <title>Bacterial diversity in gut of crayfish and pufferfish.</title>
        <authorList>
            <person name="Huang Y."/>
        </authorList>
    </citation>
    <scope>NUCLEOTIDE SEQUENCE</scope>
    <source>
        <strain evidence="2">PR12</strain>
    </source>
</reference>
<dbReference type="PANTHER" id="PTHR43883">
    <property type="entry name" value="SLR0207 PROTEIN"/>
    <property type="match status" value="1"/>
</dbReference>
<dbReference type="GO" id="GO:0016874">
    <property type="term" value="F:ligase activity"/>
    <property type="evidence" value="ECO:0007669"/>
    <property type="project" value="UniProtKB-KW"/>
</dbReference>
<dbReference type="InterPro" id="IPR052732">
    <property type="entry name" value="Cell-binding_unc_protein"/>
</dbReference>
<dbReference type="Gene3D" id="3.30.470.30">
    <property type="entry name" value="DNA ligase/mRNA capping enzyme"/>
    <property type="match status" value="1"/>
</dbReference>
<dbReference type="InterPro" id="IPR021122">
    <property type="entry name" value="RNA_ligase_dom_REL/Rnl2"/>
</dbReference>
<keyword evidence="3" id="KW-1185">Reference proteome</keyword>
<dbReference type="Proteomes" id="UP001058290">
    <property type="component" value="Chromosome"/>
</dbReference>
<dbReference type="SUPFAM" id="SSF56091">
    <property type="entry name" value="DNA ligase/mRNA capping enzyme, catalytic domain"/>
    <property type="match status" value="1"/>
</dbReference>